<protein>
    <submittedName>
        <fullName evidence="3">DCC-interacting protein 13-alpha</fullName>
    </submittedName>
</protein>
<evidence type="ECO:0000256" key="1">
    <source>
        <dbReference type="SAM" id="Coils"/>
    </source>
</evidence>
<dbReference type="STRING" id="7719.ENSCINP00000029063"/>
<proteinExistence type="predicted"/>
<accession>L7N0V5</accession>
<evidence type="ECO:0000313" key="3">
    <source>
        <dbReference type="Ensembl" id="ENSCINP00000029063.2"/>
    </source>
</evidence>
<dbReference type="SUPFAM" id="SSF50729">
    <property type="entry name" value="PH domain-like"/>
    <property type="match status" value="1"/>
</dbReference>
<dbReference type="InterPro" id="IPR011993">
    <property type="entry name" value="PH-like_dom_sf"/>
</dbReference>
<dbReference type="CDD" id="cd13247">
    <property type="entry name" value="BAR-PH_APPL"/>
    <property type="match status" value="1"/>
</dbReference>
<name>L7N0V5_CIOIN</name>
<keyword evidence="1" id="KW-0175">Coiled coil</keyword>
<feature type="domain" description="PH" evidence="2">
    <location>
        <begin position="103"/>
        <end position="200"/>
    </location>
</feature>
<reference evidence="4" key="1">
    <citation type="journal article" date="2002" name="Science">
        <title>The draft genome of Ciona intestinalis: insights into chordate and vertebrate origins.</title>
        <authorList>
            <person name="Dehal P."/>
            <person name="Satou Y."/>
            <person name="Campbell R.K."/>
            <person name="Chapman J."/>
            <person name="Degnan B."/>
            <person name="De Tomaso A."/>
            <person name="Davidson B."/>
            <person name="Di Gregorio A."/>
            <person name="Gelpke M."/>
            <person name="Goodstein D.M."/>
            <person name="Harafuji N."/>
            <person name="Hastings K.E."/>
            <person name="Ho I."/>
            <person name="Hotta K."/>
            <person name="Huang W."/>
            <person name="Kawashima T."/>
            <person name="Lemaire P."/>
            <person name="Martinez D."/>
            <person name="Meinertzhagen I.A."/>
            <person name="Necula S."/>
            <person name="Nonaka M."/>
            <person name="Putnam N."/>
            <person name="Rash S."/>
            <person name="Saiga H."/>
            <person name="Satake M."/>
            <person name="Terry A."/>
            <person name="Yamada L."/>
            <person name="Wang H.G."/>
            <person name="Awazu S."/>
            <person name="Azumi K."/>
            <person name="Boore J."/>
            <person name="Branno M."/>
            <person name="Chin-Bow S."/>
            <person name="DeSantis R."/>
            <person name="Doyle S."/>
            <person name="Francino P."/>
            <person name="Keys D.N."/>
            <person name="Haga S."/>
            <person name="Hayashi H."/>
            <person name="Hino K."/>
            <person name="Imai K.S."/>
            <person name="Inaba K."/>
            <person name="Kano S."/>
            <person name="Kobayashi K."/>
            <person name="Kobayashi M."/>
            <person name="Lee B.I."/>
            <person name="Makabe K.W."/>
            <person name="Manohar C."/>
            <person name="Matassi G."/>
            <person name="Medina M."/>
            <person name="Mochizuki Y."/>
            <person name="Mount S."/>
            <person name="Morishita T."/>
            <person name="Miura S."/>
            <person name="Nakayama A."/>
            <person name="Nishizaka S."/>
            <person name="Nomoto H."/>
            <person name="Ohta F."/>
            <person name="Oishi K."/>
            <person name="Rigoutsos I."/>
            <person name="Sano M."/>
            <person name="Sasaki A."/>
            <person name="Sasakura Y."/>
            <person name="Shoguchi E."/>
            <person name="Shin-i T."/>
            <person name="Spagnuolo A."/>
            <person name="Stainier D."/>
            <person name="Suzuki M.M."/>
            <person name="Tassy O."/>
            <person name="Takatori N."/>
            <person name="Tokuoka M."/>
            <person name="Yagi K."/>
            <person name="Yoshizaki F."/>
            <person name="Wada S."/>
            <person name="Zhang C."/>
            <person name="Hyatt P.D."/>
            <person name="Larimer F."/>
            <person name="Detter C."/>
            <person name="Doggett N."/>
            <person name="Glavina T."/>
            <person name="Hawkins T."/>
            <person name="Richardson P."/>
            <person name="Lucas S."/>
            <person name="Kohara Y."/>
            <person name="Levine M."/>
            <person name="Satoh N."/>
            <person name="Rokhsar D.S."/>
        </authorList>
    </citation>
    <scope>NUCLEOTIDE SEQUENCE [LARGE SCALE GENOMIC DNA]</scope>
</reference>
<dbReference type="GO" id="GO:0005737">
    <property type="term" value="C:cytoplasm"/>
    <property type="evidence" value="ECO:0007669"/>
    <property type="project" value="InterPro"/>
</dbReference>
<dbReference type="InterPro" id="IPR047236">
    <property type="entry name" value="PH_DP13A/B"/>
</dbReference>
<dbReference type="InParanoid" id="L7N0V5"/>
<dbReference type="AlphaFoldDB" id="L7N0V5"/>
<dbReference type="Gene3D" id="2.30.29.30">
    <property type="entry name" value="Pleckstrin-homology domain (PH domain)/Phosphotyrosine-binding domain (PTB)"/>
    <property type="match status" value="1"/>
</dbReference>
<dbReference type="Gene3D" id="1.20.1270.60">
    <property type="entry name" value="Arfaptin homology (AH) domain/BAR domain"/>
    <property type="match status" value="1"/>
</dbReference>
<dbReference type="InterPro" id="IPR004148">
    <property type="entry name" value="BAR_dom"/>
</dbReference>
<organism evidence="3 4">
    <name type="scientific">Ciona intestinalis</name>
    <name type="common">Transparent sea squirt</name>
    <name type="synonym">Ascidia intestinalis</name>
    <dbReference type="NCBI Taxonomy" id="7719"/>
    <lineage>
        <taxon>Eukaryota</taxon>
        <taxon>Metazoa</taxon>
        <taxon>Chordata</taxon>
        <taxon>Tunicata</taxon>
        <taxon>Ascidiacea</taxon>
        <taxon>Phlebobranchia</taxon>
        <taxon>Cionidae</taxon>
        <taxon>Ciona</taxon>
    </lineage>
</organism>
<keyword evidence="4" id="KW-1185">Reference proteome</keyword>
<reference evidence="3" key="2">
    <citation type="submission" date="2025-08" db="UniProtKB">
        <authorList>
            <consortium name="Ensembl"/>
        </authorList>
    </citation>
    <scope>IDENTIFICATION</scope>
</reference>
<dbReference type="PANTHER" id="PTHR46415:SF2">
    <property type="entry name" value="BETA, PUTATIVE-RELATED"/>
    <property type="match status" value="1"/>
</dbReference>
<gene>
    <name evidence="3" type="primary">LOC100176004</name>
</gene>
<evidence type="ECO:0000313" key="4">
    <source>
        <dbReference type="Proteomes" id="UP000008144"/>
    </source>
</evidence>
<dbReference type="Pfam" id="PF00169">
    <property type="entry name" value="PH"/>
    <property type="match status" value="1"/>
</dbReference>
<evidence type="ECO:0000259" key="2">
    <source>
        <dbReference type="PROSITE" id="PS50003"/>
    </source>
</evidence>
<dbReference type="PROSITE" id="PS50003">
    <property type="entry name" value="PH_DOMAIN"/>
    <property type="match status" value="1"/>
</dbReference>
<sequence length="214" mass="24564">MVYCNFLNNLQEKKKWGILRPVISFLQSEIGYFQMGSEICKKDIGETLTKLNENLTKLEEQARENRDLDVERMDRLDAGSTRSYIPDPPSSMDFPDLAVDRSRTQISGYLFYRSRGGLLSQWHRSYFFTQGGNLMQQSKREVAGQLFLDLDACTVDRIDTDDRRNAFQVTSSDSRRVVVLQGESKHQYEEWMATIGNISAGLYLHDDPQAAAVE</sequence>
<dbReference type="Proteomes" id="UP000008144">
    <property type="component" value="Unassembled WGS sequence"/>
</dbReference>
<dbReference type="Pfam" id="PF16746">
    <property type="entry name" value="BAR_3"/>
    <property type="match status" value="1"/>
</dbReference>
<dbReference type="SMART" id="SM00233">
    <property type="entry name" value="PH"/>
    <property type="match status" value="1"/>
</dbReference>
<dbReference type="Ensembl" id="ENSCINT00000029309.2">
    <property type="protein sequence ID" value="ENSCINP00000029063.2"/>
    <property type="gene ID" value="ENSCING00000003365.3"/>
</dbReference>
<dbReference type="PANTHER" id="PTHR46415">
    <property type="entry name" value="ADAPTOR PROTEIN, PHOSPHOTYROSINE INTERACTION, PH DOMAIN AND LEUCINE ZIPPER-CONTAINING 2"/>
    <property type="match status" value="1"/>
</dbReference>
<dbReference type="InterPro" id="IPR001849">
    <property type="entry name" value="PH_domain"/>
</dbReference>
<dbReference type="InterPro" id="IPR027267">
    <property type="entry name" value="AH/BAR_dom_sf"/>
</dbReference>
<dbReference type="SUPFAM" id="SSF103657">
    <property type="entry name" value="BAR/IMD domain-like"/>
    <property type="match status" value="1"/>
</dbReference>
<feature type="coiled-coil region" evidence="1">
    <location>
        <begin position="41"/>
        <end position="68"/>
    </location>
</feature>
<dbReference type="GeneTree" id="ENSGT00940000156624"/>
<dbReference type="OMA" id="YEEWMAT"/>
<dbReference type="InterPro" id="IPR047181">
    <property type="entry name" value="DP13A/B"/>
</dbReference>
<dbReference type="HOGENOM" id="CLU_1291536_0_0_1"/>
<reference evidence="3" key="3">
    <citation type="submission" date="2025-09" db="UniProtKB">
        <authorList>
            <consortium name="Ensembl"/>
        </authorList>
    </citation>
    <scope>IDENTIFICATION</scope>
</reference>